<comment type="caution">
    <text evidence="2">The sequence shown here is derived from an EMBL/GenBank/DDBJ whole genome shotgun (WGS) entry which is preliminary data.</text>
</comment>
<protein>
    <recommendedName>
        <fullName evidence="4">Replicative DNA helicase</fullName>
    </recommendedName>
</protein>
<name>A0ABW4BSE6_9LACO</name>
<gene>
    <name evidence="2" type="ORF">ACFQ4R_10025</name>
</gene>
<evidence type="ECO:0000313" key="2">
    <source>
        <dbReference type="EMBL" id="MFD1411917.1"/>
    </source>
</evidence>
<proteinExistence type="predicted"/>
<dbReference type="RefSeq" id="WP_125649564.1">
    <property type="nucleotide sequence ID" value="NZ_JBHTOH010000090.1"/>
</dbReference>
<feature type="coiled-coil region" evidence="1">
    <location>
        <begin position="305"/>
        <end position="342"/>
    </location>
</feature>
<keyword evidence="1" id="KW-0175">Coiled coil</keyword>
<evidence type="ECO:0008006" key="4">
    <source>
        <dbReference type="Google" id="ProtNLM"/>
    </source>
</evidence>
<keyword evidence="3" id="KW-1185">Reference proteome</keyword>
<sequence>MVAKMAPDLKNLLLASNLGRSQSHPLAGWQVLTILYGDHSANDSARTVNFILQQYNDHYLDQDDQERPLSPDVLKNVLKELGERAKLIEVSSRKVRTRMKSGNYHLAQAPVYKITRSGIEYLSMMQRVLDAENTVTANTIRIDEFCQLVQELSQDQLETNDTQLFNLFENMLSAYSDVMKGMHKVDEDLDELVNDLAFDHGGAAAAHLQAMLVDKAIPAFSKLMKQGMAIRQLANLEGFPQKVARSQQGQDSLGIERAIGAEDKLLTQFEGVAAYANRRIQALKLSFTPTSSAIDSSEDSIYLVLQTILTANEQLSAEYEHIQDQTLDLKQLTQEIDQLLQHYQTLTIPKEIPRHLGQDRTLEDASDLLDATTMGPVIYQADTQIRQVATEADNPQVAANDEIVDHSAAGLAEFQELLMIDQLQGEVTHDLQLKTVVARDEIVRLYSGTGYQHYESFAIFGRPIAQVEPILPAKPIWLHCATEKYSVQLPSGFRFAFSEED</sequence>
<reference evidence="3" key="1">
    <citation type="journal article" date="2019" name="Int. J. Syst. Evol. Microbiol.">
        <title>The Global Catalogue of Microorganisms (GCM) 10K type strain sequencing project: providing services to taxonomists for standard genome sequencing and annotation.</title>
        <authorList>
            <consortium name="The Broad Institute Genomics Platform"/>
            <consortium name="The Broad Institute Genome Sequencing Center for Infectious Disease"/>
            <person name="Wu L."/>
            <person name="Ma J."/>
        </authorList>
    </citation>
    <scope>NUCLEOTIDE SEQUENCE [LARGE SCALE GENOMIC DNA]</scope>
    <source>
        <strain evidence="3">CCM 8937</strain>
    </source>
</reference>
<dbReference type="EMBL" id="JBHTOH010000090">
    <property type="protein sequence ID" value="MFD1411917.1"/>
    <property type="molecule type" value="Genomic_DNA"/>
</dbReference>
<dbReference type="Proteomes" id="UP001597191">
    <property type="component" value="Unassembled WGS sequence"/>
</dbReference>
<accession>A0ABW4BSE6</accession>
<evidence type="ECO:0000256" key="1">
    <source>
        <dbReference type="SAM" id="Coils"/>
    </source>
</evidence>
<organism evidence="2 3">
    <name type="scientific">Lapidilactobacillus gannanensis</name>
    <dbReference type="NCBI Taxonomy" id="2486002"/>
    <lineage>
        <taxon>Bacteria</taxon>
        <taxon>Bacillati</taxon>
        <taxon>Bacillota</taxon>
        <taxon>Bacilli</taxon>
        <taxon>Lactobacillales</taxon>
        <taxon>Lactobacillaceae</taxon>
        <taxon>Lapidilactobacillus</taxon>
    </lineage>
</organism>
<evidence type="ECO:0000313" key="3">
    <source>
        <dbReference type="Proteomes" id="UP001597191"/>
    </source>
</evidence>